<dbReference type="InterPro" id="IPR051713">
    <property type="entry name" value="T-cell_Activation_Regulation"/>
</dbReference>
<dbReference type="GO" id="GO:0007166">
    <property type="term" value="P:cell surface receptor signaling pathway"/>
    <property type="evidence" value="ECO:0007669"/>
    <property type="project" value="TreeGrafter"/>
</dbReference>
<dbReference type="FunFam" id="2.60.40.10:FF:000142">
    <property type="entry name" value="V-set domain-containing T-cell activation inhibitor 1"/>
    <property type="match status" value="1"/>
</dbReference>
<keyword evidence="6" id="KW-0472">Membrane</keyword>
<dbReference type="OMA" id="SMEYDAQ"/>
<dbReference type="PANTHER" id="PTHR25466:SF14">
    <property type="entry name" value="BUTYROPHILIN SUBFAMILY 2 MEMBER A2-LIKE-RELATED"/>
    <property type="match status" value="1"/>
</dbReference>
<dbReference type="InterPro" id="IPR053896">
    <property type="entry name" value="BTN3A2-like_Ig-C"/>
</dbReference>
<dbReference type="GeneTree" id="ENSGT00940000163670"/>
<dbReference type="PROSITE" id="PS50835">
    <property type="entry name" value="IG_LIKE"/>
    <property type="match status" value="3"/>
</dbReference>
<dbReference type="InterPro" id="IPR003599">
    <property type="entry name" value="Ig_sub"/>
</dbReference>
<evidence type="ECO:0000313" key="14">
    <source>
        <dbReference type="Proteomes" id="UP000261420"/>
    </source>
</evidence>
<keyword evidence="5" id="KW-1133">Transmembrane helix</keyword>
<evidence type="ECO:0000256" key="5">
    <source>
        <dbReference type="ARBA" id="ARBA00022989"/>
    </source>
</evidence>
<feature type="domain" description="Ig-like" evidence="12">
    <location>
        <begin position="208"/>
        <end position="304"/>
    </location>
</feature>
<reference evidence="13" key="2">
    <citation type="submission" date="2025-09" db="UniProtKB">
        <authorList>
            <consortium name="Ensembl"/>
        </authorList>
    </citation>
    <scope>IDENTIFICATION</scope>
</reference>
<dbReference type="CDD" id="cd16091">
    <property type="entry name" value="IgV_HHLA2"/>
    <property type="match status" value="1"/>
</dbReference>
<dbReference type="PANTHER" id="PTHR25466">
    <property type="entry name" value="T-LYMPHOCYTE ACTIVATION ANTIGEN"/>
    <property type="match status" value="1"/>
</dbReference>
<comment type="subcellular location">
    <subcellularLocation>
        <location evidence="1">Cell membrane</location>
        <topology evidence="1">Single-pass type I membrane protein</topology>
    </subcellularLocation>
</comment>
<dbReference type="GO" id="GO:0009897">
    <property type="term" value="C:external side of plasma membrane"/>
    <property type="evidence" value="ECO:0007669"/>
    <property type="project" value="TreeGrafter"/>
</dbReference>
<dbReference type="Pfam" id="PF07686">
    <property type="entry name" value="V-set"/>
    <property type="match status" value="1"/>
</dbReference>
<evidence type="ECO:0000256" key="1">
    <source>
        <dbReference type="ARBA" id="ARBA00004251"/>
    </source>
</evidence>
<evidence type="ECO:0000256" key="8">
    <source>
        <dbReference type="ARBA" id="ARBA00023170"/>
    </source>
</evidence>
<evidence type="ECO:0000256" key="10">
    <source>
        <dbReference type="ARBA" id="ARBA00023319"/>
    </source>
</evidence>
<keyword evidence="14" id="KW-1185">Reference proteome</keyword>
<feature type="domain" description="Ig-like" evidence="12">
    <location>
        <begin position="17"/>
        <end position="124"/>
    </location>
</feature>
<dbReference type="SUPFAM" id="SSF48726">
    <property type="entry name" value="Immunoglobulin"/>
    <property type="match status" value="2"/>
</dbReference>
<keyword evidence="8" id="KW-0675">Receptor</keyword>
<dbReference type="GO" id="GO:0071222">
    <property type="term" value="P:cellular response to lipopolysaccharide"/>
    <property type="evidence" value="ECO:0007669"/>
    <property type="project" value="TreeGrafter"/>
</dbReference>
<dbReference type="InterPro" id="IPR036179">
    <property type="entry name" value="Ig-like_dom_sf"/>
</dbReference>
<evidence type="ECO:0000256" key="2">
    <source>
        <dbReference type="ARBA" id="ARBA00022475"/>
    </source>
</evidence>
<dbReference type="InterPro" id="IPR007110">
    <property type="entry name" value="Ig-like_dom"/>
</dbReference>
<evidence type="ECO:0000256" key="7">
    <source>
        <dbReference type="ARBA" id="ARBA00023157"/>
    </source>
</evidence>
<evidence type="ECO:0000256" key="6">
    <source>
        <dbReference type="ARBA" id="ARBA00023136"/>
    </source>
</evidence>
<dbReference type="InterPro" id="IPR013151">
    <property type="entry name" value="Immunoglobulin_dom"/>
</dbReference>
<feature type="chain" id="PRO_5017380270" evidence="11">
    <location>
        <begin position="21"/>
        <end position="320"/>
    </location>
</feature>
<evidence type="ECO:0000256" key="3">
    <source>
        <dbReference type="ARBA" id="ARBA00022692"/>
    </source>
</evidence>
<dbReference type="Ensembl" id="ENSSDUT00000010000.1">
    <property type="protein sequence ID" value="ENSSDUP00000009811.1"/>
    <property type="gene ID" value="ENSSDUG00000007214.1"/>
</dbReference>
<keyword evidence="3" id="KW-0812">Transmembrane</keyword>
<keyword evidence="10" id="KW-0393">Immunoglobulin domain</keyword>
<keyword evidence="7" id="KW-1015">Disulfide bond</keyword>
<evidence type="ECO:0000256" key="11">
    <source>
        <dbReference type="SAM" id="SignalP"/>
    </source>
</evidence>
<evidence type="ECO:0000259" key="12">
    <source>
        <dbReference type="PROSITE" id="PS50835"/>
    </source>
</evidence>
<dbReference type="Proteomes" id="UP000261420">
    <property type="component" value="Unplaced"/>
</dbReference>
<dbReference type="AlphaFoldDB" id="A0A3B4TU54"/>
<accession>A0A3B4TU54</accession>
<dbReference type="SMART" id="SM00409">
    <property type="entry name" value="IG"/>
    <property type="match status" value="2"/>
</dbReference>
<dbReference type="GO" id="GO:0031295">
    <property type="term" value="P:T cell costimulation"/>
    <property type="evidence" value="ECO:0007669"/>
    <property type="project" value="TreeGrafter"/>
</dbReference>
<dbReference type="SMART" id="SM00406">
    <property type="entry name" value="IGv"/>
    <property type="match status" value="1"/>
</dbReference>
<keyword evidence="4 11" id="KW-0732">Signal</keyword>
<feature type="domain" description="Ig-like" evidence="12">
    <location>
        <begin position="143"/>
        <end position="200"/>
    </location>
</feature>
<dbReference type="InterPro" id="IPR013106">
    <property type="entry name" value="Ig_V-set"/>
</dbReference>
<proteinExistence type="predicted"/>
<sequence length="320" mass="35852">MMGLCSAAWLVLWLVTPAKADADESCIVTESCVLPCSFQGGNDVVVHWNLMKPRDHLVHSYYQNQDQLAHQDQRFRGRTSLFKDQISRGNASLQLTEVQVQDQGRYKCHTSTIRGNMESFINLRVDAPVGKVDLQQVGNRTICSSEGIFPQPELTWSTSPPSNVTFKSQTEVQETEQLLYNISSSLVVSDTDLSYNCTVSTRRNRRRATLQQLPSLSRSGTETTIPCTASHTSITSFSLVWRFNRSEIVLTQTGADVTYTVSEGWRQQVKGVSESGGLMLGNLSSQQEGMYTCELSDAEETLITNTFLWIESPEVPSRRY</sequence>
<evidence type="ECO:0000256" key="4">
    <source>
        <dbReference type="ARBA" id="ARBA00022729"/>
    </source>
</evidence>
<dbReference type="GO" id="GO:0042130">
    <property type="term" value="P:negative regulation of T cell proliferation"/>
    <property type="evidence" value="ECO:0007669"/>
    <property type="project" value="TreeGrafter"/>
</dbReference>
<name>A0A3B4TU54_SERDU</name>
<dbReference type="GO" id="GO:0042102">
    <property type="term" value="P:positive regulation of T cell proliferation"/>
    <property type="evidence" value="ECO:0007669"/>
    <property type="project" value="TreeGrafter"/>
</dbReference>
<keyword evidence="9" id="KW-0325">Glycoprotein</keyword>
<evidence type="ECO:0000313" key="13">
    <source>
        <dbReference type="Ensembl" id="ENSSDUP00000009811.1"/>
    </source>
</evidence>
<dbReference type="GO" id="GO:0006955">
    <property type="term" value="P:immune response"/>
    <property type="evidence" value="ECO:0007669"/>
    <property type="project" value="TreeGrafter"/>
</dbReference>
<organism evidence="13 14">
    <name type="scientific">Seriola dumerili</name>
    <name type="common">Greater amberjack</name>
    <name type="synonym">Caranx dumerili</name>
    <dbReference type="NCBI Taxonomy" id="41447"/>
    <lineage>
        <taxon>Eukaryota</taxon>
        <taxon>Metazoa</taxon>
        <taxon>Chordata</taxon>
        <taxon>Craniata</taxon>
        <taxon>Vertebrata</taxon>
        <taxon>Euteleostomi</taxon>
        <taxon>Actinopterygii</taxon>
        <taxon>Neopterygii</taxon>
        <taxon>Teleostei</taxon>
        <taxon>Neoteleostei</taxon>
        <taxon>Acanthomorphata</taxon>
        <taxon>Carangaria</taxon>
        <taxon>Carangiformes</taxon>
        <taxon>Carangidae</taxon>
        <taxon>Seriola</taxon>
    </lineage>
</organism>
<dbReference type="Pfam" id="PF00047">
    <property type="entry name" value="ig"/>
    <property type="match status" value="1"/>
</dbReference>
<keyword evidence="2" id="KW-1003">Cell membrane</keyword>
<dbReference type="Gene3D" id="2.60.40.10">
    <property type="entry name" value="Immunoglobulins"/>
    <property type="match status" value="3"/>
</dbReference>
<evidence type="ECO:0000256" key="9">
    <source>
        <dbReference type="ARBA" id="ARBA00023180"/>
    </source>
</evidence>
<reference evidence="13" key="1">
    <citation type="submission" date="2025-08" db="UniProtKB">
        <authorList>
            <consortium name="Ensembl"/>
        </authorList>
    </citation>
    <scope>IDENTIFICATION</scope>
</reference>
<feature type="signal peptide" evidence="11">
    <location>
        <begin position="1"/>
        <end position="20"/>
    </location>
</feature>
<dbReference type="Pfam" id="PF22705">
    <property type="entry name" value="C2-set_3"/>
    <property type="match status" value="1"/>
</dbReference>
<protein>
    <submittedName>
        <fullName evidence="13">V-set domain-containing T-cell activation inhibitor 1-like</fullName>
    </submittedName>
</protein>
<dbReference type="InterPro" id="IPR013783">
    <property type="entry name" value="Ig-like_fold"/>
</dbReference>